<dbReference type="EMBL" id="RBNJ01003044">
    <property type="protein sequence ID" value="RUS31358.1"/>
    <property type="molecule type" value="Genomic_DNA"/>
</dbReference>
<protein>
    <submittedName>
        <fullName evidence="2">Uncharacterized protein</fullName>
    </submittedName>
</protein>
<feature type="compositionally biased region" description="Basic residues" evidence="1">
    <location>
        <begin position="48"/>
        <end position="58"/>
    </location>
</feature>
<evidence type="ECO:0000313" key="2">
    <source>
        <dbReference type="EMBL" id="RUS31358.1"/>
    </source>
</evidence>
<name>A0A433QNM4_9FUNG</name>
<gene>
    <name evidence="2" type="ORF">BC938DRAFT_477992</name>
</gene>
<evidence type="ECO:0000256" key="1">
    <source>
        <dbReference type="SAM" id="MobiDB-lite"/>
    </source>
</evidence>
<sequence length="111" mass="12987">MPSDRRRSDVGKELTEFVELTVCIDERNRSKKWKHRPFLKKPPPQKKPQAKKQKKGKRRCAPAFFDIIFSVTLVSPSMQLEQKVSDIRLTCENLLKDLGSPKCSHYQDWCV</sequence>
<accession>A0A433QNM4</accession>
<comment type="caution">
    <text evidence="2">The sequence shown here is derived from an EMBL/GenBank/DDBJ whole genome shotgun (WGS) entry which is preliminary data.</text>
</comment>
<organism evidence="2 3">
    <name type="scientific">Jimgerdemannia flammicorona</name>
    <dbReference type="NCBI Taxonomy" id="994334"/>
    <lineage>
        <taxon>Eukaryota</taxon>
        <taxon>Fungi</taxon>
        <taxon>Fungi incertae sedis</taxon>
        <taxon>Mucoromycota</taxon>
        <taxon>Mucoromycotina</taxon>
        <taxon>Endogonomycetes</taxon>
        <taxon>Endogonales</taxon>
        <taxon>Endogonaceae</taxon>
        <taxon>Jimgerdemannia</taxon>
    </lineage>
</organism>
<dbReference type="Proteomes" id="UP000274822">
    <property type="component" value="Unassembled WGS sequence"/>
</dbReference>
<feature type="region of interest" description="Disordered" evidence="1">
    <location>
        <begin position="31"/>
        <end position="58"/>
    </location>
</feature>
<dbReference type="AlphaFoldDB" id="A0A433QNM4"/>
<proteinExistence type="predicted"/>
<keyword evidence="3" id="KW-1185">Reference proteome</keyword>
<evidence type="ECO:0000313" key="3">
    <source>
        <dbReference type="Proteomes" id="UP000274822"/>
    </source>
</evidence>
<reference evidence="2 3" key="1">
    <citation type="journal article" date="2018" name="New Phytol.">
        <title>Phylogenomics of Endogonaceae and evolution of mycorrhizas within Mucoromycota.</title>
        <authorList>
            <person name="Chang Y."/>
            <person name="Desiro A."/>
            <person name="Na H."/>
            <person name="Sandor L."/>
            <person name="Lipzen A."/>
            <person name="Clum A."/>
            <person name="Barry K."/>
            <person name="Grigoriev I.V."/>
            <person name="Martin F.M."/>
            <person name="Stajich J.E."/>
            <person name="Smith M.E."/>
            <person name="Bonito G."/>
            <person name="Spatafora J.W."/>
        </authorList>
    </citation>
    <scope>NUCLEOTIDE SEQUENCE [LARGE SCALE GENOMIC DNA]</scope>
    <source>
        <strain evidence="2 3">AD002</strain>
    </source>
</reference>